<evidence type="ECO:0000259" key="1">
    <source>
        <dbReference type="Pfam" id="PF03542"/>
    </source>
</evidence>
<dbReference type="EMBL" id="OB716841">
    <property type="protein sequence ID" value="CAD7239141.1"/>
    <property type="molecule type" value="Genomic_DNA"/>
</dbReference>
<feature type="domain" description="Tuberin-type" evidence="1">
    <location>
        <begin position="1"/>
        <end position="77"/>
    </location>
</feature>
<organism evidence="3">
    <name type="scientific">Cyprideis torosa</name>
    <dbReference type="NCBI Taxonomy" id="163714"/>
    <lineage>
        <taxon>Eukaryota</taxon>
        <taxon>Metazoa</taxon>
        <taxon>Ecdysozoa</taxon>
        <taxon>Arthropoda</taxon>
        <taxon>Crustacea</taxon>
        <taxon>Oligostraca</taxon>
        <taxon>Ostracoda</taxon>
        <taxon>Podocopa</taxon>
        <taxon>Podocopida</taxon>
        <taxon>Cytherocopina</taxon>
        <taxon>Cytheroidea</taxon>
        <taxon>Cytherideidae</taxon>
        <taxon>Cyprideis</taxon>
    </lineage>
</organism>
<accession>A0A7R8ZWJ5</accession>
<name>A0A7R8ZWJ5_9CRUS</name>
<sequence length="81" mass="9147">MQNKALTLSRHSDDVHFLAETLCAMVGENKCNVPGVKAIEVQTAVYPVLASIVTYHRCFKQELQQRLVRTLEQGMEKDAGW</sequence>
<dbReference type="OrthoDB" id="5797019at2759"/>
<dbReference type="EMBL" id="OB716821">
    <property type="protein sequence ID" value="CAD7239140.1"/>
    <property type="molecule type" value="Genomic_DNA"/>
</dbReference>
<gene>
    <name evidence="2" type="ORF">CTOB1V02_LOCUS16955</name>
    <name evidence="3" type="ORF">CTOB1V02_LOCUS16956</name>
</gene>
<protein>
    <recommendedName>
        <fullName evidence="1">Tuberin-type domain-containing protein</fullName>
    </recommendedName>
</protein>
<dbReference type="Pfam" id="PF03542">
    <property type="entry name" value="Tuberin"/>
    <property type="match status" value="1"/>
</dbReference>
<proteinExistence type="predicted"/>
<feature type="non-terminal residue" evidence="3">
    <location>
        <position position="1"/>
    </location>
</feature>
<reference evidence="3" key="1">
    <citation type="submission" date="2020-11" db="EMBL/GenBank/DDBJ databases">
        <authorList>
            <person name="Tran Van P."/>
        </authorList>
    </citation>
    <scope>NUCLEOTIDE SEQUENCE</scope>
</reference>
<dbReference type="AlphaFoldDB" id="A0A7R8ZWJ5"/>
<dbReference type="InterPro" id="IPR018515">
    <property type="entry name" value="Tuberin-type_domain"/>
</dbReference>
<evidence type="ECO:0000313" key="3">
    <source>
        <dbReference type="EMBL" id="CAD7239141.1"/>
    </source>
</evidence>
<evidence type="ECO:0000313" key="2">
    <source>
        <dbReference type="EMBL" id="CAD7239140.1"/>
    </source>
</evidence>
<dbReference type="GO" id="GO:0005096">
    <property type="term" value="F:GTPase activator activity"/>
    <property type="evidence" value="ECO:0007669"/>
    <property type="project" value="InterPro"/>
</dbReference>